<evidence type="ECO:0000256" key="1">
    <source>
        <dbReference type="ARBA" id="ARBA00004651"/>
    </source>
</evidence>
<keyword evidence="4 7" id="KW-0812">Transmembrane</keyword>
<sequence length="294" mass="32618">MRKSSSASGLAFDCLNVIIMLAIVVATVYPFLYILSYSFSTASKMTGGLMLFPEGFNLDSYRIALGNPAIVKSAVVSVERTILGPLVMIVVTSMAAYCITRDELIGVRYIRRFFVFTMYFSSGLIPSYMLIKNLGMIGSFWVYIIPSAVNVFSMILIKTYIESVPKSMEEAAIVDGANDFKLYWQVVFPVCTPVIAAVVLFSAVEQWNSFVDTQIYNTMYPKLYTLQYVLYQTLSGASSLSQIKSQAITGTQSFVSPQTLKMAITIITVVPIMFVYPFLQKHFTKGLLIGSVKG</sequence>
<evidence type="ECO:0000313" key="10">
    <source>
        <dbReference type="Proteomes" id="UP000670947"/>
    </source>
</evidence>
<feature type="transmembrane region" description="Helical" evidence="7">
    <location>
        <begin position="137"/>
        <end position="161"/>
    </location>
</feature>
<dbReference type="Gene3D" id="1.10.3720.10">
    <property type="entry name" value="MetI-like"/>
    <property type="match status" value="1"/>
</dbReference>
<dbReference type="PROSITE" id="PS50928">
    <property type="entry name" value="ABC_TM1"/>
    <property type="match status" value="1"/>
</dbReference>
<dbReference type="InterPro" id="IPR000515">
    <property type="entry name" value="MetI-like"/>
</dbReference>
<dbReference type="PANTHER" id="PTHR43744">
    <property type="entry name" value="ABC TRANSPORTER PERMEASE PROTEIN MG189-RELATED-RELATED"/>
    <property type="match status" value="1"/>
</dbReference>
<evidence type="ECO:0000256" key="3">
    <source>
        <dbReference type="ARBA" id="ARBA00022475"/>
    </source>
</evidence>
<gene>
    <name evidence="9" type="ORF">I8J29_05735</name>
</gene>
<name>A0ABS3W5X2_9BACL</name>
<feature type="transmembrane region" description="Helical" evidence="7">
    <location>
        <begin position="260"/>
        <end position="279"/>
    </location>
</feature>
<dbReference type="RefSeq" id="WP_208846691.1">
    <property type="nucleotide sequence ID" value="NZ_JAGGDJ010000002.1"/>
</dbReference>
<comment type="subcellular location">
    <subcellularLocation>
        <location evidence="1">Cell membrane</location>
        <topology evidence="1">Multi-pass membrane protein</topology>
    </subcellularLocation>
</comment>
<dbReference type="PANTHER" id="PTHR43744:SF9">
    <property type="entry name" value="POLYGALACTURONAN_RHAMNOGALACTURONAN TRANSPORT SYSTEM PERMEASE PROTEIN YTCP"/>
    <property type="match status" value="1"/>
</dbReference>
<keyword evidence="10" id="KW-1185">Reference proteome</keyword>
<dbReference type="Proteomes" id="UP000670947">
    <property type="component" value="Unassembled WGS sequence"/>
</dbReference>
<dbReference type="CDD" id="cd06261">
    <property type="entry name" value="TM_PBP2"/>
    <property type="match status" value="1"/>
</dbReference>
<feature type="transmembrane region" description="Helical" evidence="7">
    <location>
        <begin position="82"/>
        <end position="100"/>
    </location>
</feature>
<feature type="domain" description="ABC transmembrane type-1" evidence="8">
    <location>
        <begin position="74"/>
        <end position="279"/>
    </location>
</feature>
<dbReference type="SUPFAM" id="SSF161098">
    <property type="entry name" value="MetI-like"/>
    <property type="match status" value="1"/>
</dbReference>
<protein>
    <submittedName>
        <fullName evidence="9">Carbohydrate ABC transporter permease</fullName>
    </submittedName>
</protein>
<dbReference type="EMBL" id="JAGGDJ010000002">
    <property type="protein sequence ID" value="MBO7743688.1"/>
    <property type="molecule type" value="Genomic_DNA"/>
</dbReference>
<keyword evidence="6 7" id="KW-0472">Membrane</keyword>
<evidence type="ECO:0000256" key="6">
    <source>
        <dbReference type="ARBA" id="ARBA00023136"/>
    </source>
</evidence>
<feature type="transmembrane region" description="Helical" evidence="7">
    <location>
        <begin position="112"/>
        <end position="131"/>
    </location>
</feature>
<evidence type="ECO:0000256" key="5">
    <source>
        <dbReference type="ARBA" id="ARBA00022989"/>
    </source>
</evidence>
<accession>A0ABS3W5X2</accession>
<evidence type="ECO:0000313" key="9">
    <source>
        <dbReference type="EMBL" id="MBO7743688.1"/>
    </source>
</evidence>
<keyword evidence="2" id="KW-0813">Transport</keyword>
<keyword evidence="3" id="KW-1003">Cell membrane</keyword>
<evidence type="ECO:0000259" key="8">
    <source>
        <dbReference type="PROSITE" id="PS50928"/>
    </source>
</evidence>
<dbReference type="InterPro" id="IPR035906">
    <property type="entry name" value="MetI-like_sf"/>
</dbReference>
<evidence type="ECO:0000256" key="7">
    <source>
        <dbReference type="SAM" id="Phobius"/>
    </source>
</evidence>
<keyword evidence="5 7" id="KW-1133">Transmembrane helix</keyword>
<reference evidence="9 10" key="1">
    <citation type="submission" date="2021-03" db="EMBL/GenBank/DDBJ databases">
        <title>Paenibacillus artemisicola MWE-103 whole genome sequence.</title>
        <authorList>
            <person name="Ham Y.J."/>
        </authorList>
    </citation>
    <scope>NUCLEOTIDE SEQUENCE [LARGE SCALE GENOMIC DNA]</scope>
    <source>
        <strain evidence="9 10">MWE-103</strain>
    </source>
</reference>
<comment type="caution">
    <text evidence="9">The sequence shown here is derived from an EMBL/GenBank/DDBJ whole genome shotgun (WGS) entry which is preliminary data.</text>
</comment>
<feature type="transmembrane region" description="Helical" evidence="7">
    <location>
        <begin position="182"/>
        <end position="204"/>
    </location>
</feature>
<evidence type="ECO:0000256" key="4">
    <source>
        <dbReference type="ARBA" id="ARBA00022692"/>
    </source>
</evidence>
<organism evidence="9 10">
    <name type="scientific">Paenibacillus artemisiicola</name>
    <dbReference type="NCBI Taxonomy" id="1172618"/>
    <lineage>
        <taxon>Bacteria</taxon>
        <taxon>Bacillati</taxon>
        <taxon>Bacillota</taxon>
        <taxon>Bacilli</taxon>
        <taxon>Bacillales</taxon>
        <taxon>Paenibacillaceae</taxon>
        <taxon>Paenibacillus</taxon>
    </lineage>
</organism>
<proteinExistence type="predicted"/>
<evidence type="ECO:0000256" key="2">
    <source>
        <dbReference type="ARBA" id="ARBA00022448"/>
    </source>
</evidence>
<feature type="transmembrane region" description="Helical" evidence="7">
    <location>
        <begin position="12"/>
        <end position="35"/>
    </location>
</feature>